<protein>
    <submittedName>
        <fullName evidence="8">Prepilin-type N-terminal cleavage/methylation domain-containing protein</fullName>
    </submittedName>
</protein>
<evidence type="ECO:0000313" key="9">
    <source>
        <dbReference type="Proteomes" id="UP001229955"/>
    </source>
</evidence>
<evidence type="ECO:0000313" key="7">
    <source>
        <dbReference type="EMBL" id="WKW10782.1"/>
    </source>
</evidence>
<comment type="subcellular location">
    <subcellularLocation>
        <location evidence="1">Membrane</location>
        <topology evidence="1">Single-pass membrane protein</topology>
    </subcellularLocation>
</comment>
<dbReference type="RefSeq" id="WP_367886493.1">
    <property type="nucleotide sequence ID" value="NZ_CP130612.1"/>
</dbReference>
<dbReference type="GO" id="GO:0015628">
    <property type="term" value="P:protein secretion by the type II secretion system"/>
    <property type="evidence" value="ECO:0007669"/>
    <property type="project" value="InterPro"/>
</dbReference>
<dbReference type="SUPFAM" id="SSF54523">
    <property type="entry name" value="Pili subunits"/>
    <property type="match status" value="1"/>
</dbReference>
<dbReference type="PANTHER" id="PTHR30093">
    <property type="entry name" value="GENERAL SECRETION PATHWAY PROTEIN G"/>
    <property type="match status" value="1"/>
</dbReference>
<dbReference type="EMBL" id="CP130613">
    <property type="protein sequence ID" value="WKW13691.1"/>
    <property type="molecule type" value="Genomic_DNA"/>
</dbReference>
<name>A0AA49Q6D4_9BACT</name>
<evidence type="ECO:0000256" key="1">
    <source>
        <dbReference type="ARBA" id="ARBA00004167"/>
    </source>
</evidence>
<accession>A0AA49Q6D4</accession>
<keyword evidence="5 6" id="KW-0472">Membrane</keyword>
<dbReference type="PANTHER" id="PTHR30093:SF44">
    <property type="entry name" value="TYPE II SECRETION SYSTEM CORE PROTEIN G"/>
    <property type="match status" value="1"/>
</dbReference>
<dbReference type="GO" id="GO:0016020">
    <property type="term" value="C:membrane"/>
    <property type="evidence" value="ECO:0007669"/>
    <property type="project" value="UniProtKB-SubCell"/>
</dbReference>
<sequence>MPVATAKRGFTLIELLIVVVIIGIIAAIAVPKFQNTKGKANAAALRADLRNLASAQEAYFYEHARYTTDTSDLKYRGSKGVYLTIIAANTGGWSAKATHPQSYPLTCAIFWGQVSAPTPGDPEGVVVCR</sequence>
<evidence type="ECO:0000256" key="2">
    <source>
        <dbReference type="ARBA" id="ARBA00022481"/>
    </source>
</evidence>
<dbReference type="GO" id="GO:0015627">
    <property type="term" value="C:type II protein secretion system complex"/>
    <property type="evidence" value="ECO:0007669"/>
    <property type="project" value="InterPro"/>
</dbReference>
<dbReference type="PROSITE" id="PS00409">
    <property type="entry name" value="PROKAR_NTER_METHYL"/>
    <property type="match status" value="1"/>
</dbReference>
<proteinExistence type="predicted"/>
<dbReference type="Proteomes" id="UP001229955">
    <property type="component" value="Chromosome"/>
</dbReference>
<dbReference type="AlphaFoldDB" id="A0AA49Q6D4"/>
<keyword evidence="3 6" id="KW-0812">Transmembrane</keyword>
<dbReference type="PRINTS" id="PR00813">
    <property type="entry name" value="BCTERIALGSPG"/>
</dbReference>
<keyword evidence="2" id="KW-0488">Methylation</keyword>
<evidence type="ECO:0000256" key="5">
    <source>
        <dbReference type="ARBA" id="ARBA00023136"/>
    </source>
</evidence>
<evidence type="ECO:0000256" key="6">
    <source>
        <dbReference type="SAM" id="Phobius"/>
    </source>
</evidence>
<dbReference type="KEGG" id="pspc:Strain318_000012"/>
<accession>A0AA49Q3F3</accession>
<dbReference type="EMBL" id="CP130612">
    <property type="protein sequence ID" value="WKW10782.1"/>
    <property type="molecule type" value="Genomic_DNA"/>
</dbReference>
<dbReference type="InterPro" id="IPR045584">
    <property type="entry name" value="Pilin-like"/>
</dbReference>
<dbReference type="Pfam" id="PF07963">
    <property type="entry name" value="N_methyl"/>
    <property type="match status" value="1"/>
</dbReference>
<gene>
    <name evidence="7" type="ORF">Strain138_000012</name>
    <name evidence="8" type="ORF">Strain318_000012</name>
</gene>
<dbReference type="Gene3D" id="3.30.700.10">
    <property type="entry name" value="Glycoprotein, Type 4 Pilin"/>
    <property type="match status" value="1"/>
</dbReference>
<dbReference type="InterPro" id="IPR000983">
    <property type="entry name" value="Bac_GSPG_pilin"/>
</dbReference>
<feature type="transmembrane region" description="Helical" evidence="6">
    <location>
        <begin position="12"/>
        <end position="30"/>
    </location>
</feature>
<evidence type="ECO:0000256" key="3">
    <source>
        <dbReference type="ARBA" id="ARBA00022692"/>
    </source>
</evidence>
<dbReference type="InterPro" id="IPR012902">
    <property type="entry name" value="N_methyl_site"/>
</dbReference>
<evidence type="ECO:0000256" key="4">
    <source>
        <dbReference type="ARBA" id="ARBA00022989"/>
    </source>
</evidence>
<evidence type="ECO:0000313" key="8">
    <source>
        <dbReference type="EMBL" id="WKW13691.1"/>
    </source>
</evidence>
<keyword evidence="9" id="KW-1185">Reference proteome</keyword>
<dbReference type="NCBIfam" id="TIGR02532">
    <property type="entry name" value="IV_pilin_GFxxxE"/>
    <property type="match status" value="1"/>
</dbReference>
<keyword evidence="4 6" id="KW-1133">Transmembrane helix</keyword>
<reference evidence="8" key="1">
    <citation type="submission" date="2023-07" db="EMBL/GenBank/DDBJ databases">
        <authorList>
            <person name="Haufschild T."/>
            <person name="Kallscheuer N."/>
            <person name="Hammer J."/>
            <person name="Kohn T."/>
            <person name="Kabuu M."/>
            <person name="Jogler M."/>
            <person name="Wohfarth N."/>
            <person name="Heuer A."/>
            <person name="Rohde M."/>
            <person name="van Teeseling M.C.F."/>
            <person name="Jogler C."/>
        </authorList>
    </citation>
    <scope>NUCLEOTIDE SEQUENCE</scope>
    <source>
        <strain evidence="7">Strain 138</strain>
        <strain evidence="8">Strain 318</strain>
    </source>
</reference>
<organism evidence="8 9">
    <name type="scientific">Pseudogemmatithrix spongiicola</name>
    <dbReference type="NCBI Taxonomy" id="3062599"/>
    <lineage>
        <taxon>Bacteria</taxon>
        <taxon>Pseudomonadati</taxon>
        <taxon>Gemmatimonadota</taxon>
        <taxon>Gemmatimonadia</taxon>
        <taxon>Gemmatimonadales</taxon>
        <taxon>Gemmatimonadaceae</taxon>
        <taxon>Pseudogemmatithrix</taxon>
    </lineage>
</organism>